<dbReference type="InterPro" id="IPR003812">
    <property type="entry name" value="Fido"/>
</dbReference>
<dbReference type="Gene3D" id="1.10.3290.10">
    <property type="entry name" value="Fido-like domain"/>
    <property type="match status" value="1"/>
</dbReference>
<dbReference type="PROSITE" id="PS51459">
    <property type="entry name" value="FIDO"/>
    <property type="match status" value="1"/>
</dbReference>
<dbReference type="PANTHER" id="PTHR13504:SF38">
    <property type="entry name" value="FIDO DOMAIN-CONTAINING PROTEIN"/>
    <property type="match status" value="1"/>
</dbReference>
<evidence type="ECO:0000313" key="3">
    <source>
        <dbReference type="Proteomes" id="UP001361570"/>
    </source>
</evidence>
<dbReference type="Pfam" id="PF02661">
    <property type="entry name" value="Fic"/>
    <property type="match status" value="1"/>
</dbReference>
<protein>
    <submittedName>
        <fullName evidence="2">Fic family protein</fullName>
    </submittedName>
</protein>
<comment type="caution">
    <text evidence="2">The sequence shown here is derived from an EMBL/GenBank/DDBJ whole genome shotgun (WGS) entry which is preliminary data.</text>
</comment>
<accession>A0ABU8DZ35</accession>
<dbReference type="EMBL" id="JBAPLU010000035">
    <property type="protein sequence ID" value="MEI4274101.1"/>
    <property type="molecule type" value="Genomic_DNA"/>
</dbReference>
<reference evidence="2 3" key="1">
    <citation type="submission" date="2024-03" db="EMBL/GenBank/DDBJ databases">
        <title>Draft genome sequence of Klenkia sp. LSe6-5.</title>
        <authorList>
            <person name="Duangmal K."/>
            <person name="Chantavorakit T."/>
        </authorList>
    </citation>
    <scope>NUCLEOTIDE SEQUENCE [LARGE SCALE GENOMIC DNA]</scope>
    <source>
        <strain evidence="2 3">LSe6-5</strain>
    </source>
</reference>
<evidence type="ECO:0000259" key="1">
    <source>
        <dbReference type="PROSITE" id="PS51459"/>
    </source>
</evidence>
<dbReference type="SUPFAM" id="SSF140931">
    <property type="entry name" value="Fic-like"/>
    <property type="match status" value="1"/>
</dbReference>
<dbReference type="PANTHER" id="PTHR13504">
    <property type="entry name" value="FIDO DOMAIN-CONTAINING PROTEIN DDB_G0283145"/>
    <property type="match status" value="1"/>
</dbReference>
<dbReference type="InterPro" id="IPR040198">
    <property type="entry name" value="Fido_containing"/>
</dbReference>
<dbReference type="RefSeq" id="WP_336406216.1">
    <property type="nucleotide sequence ID" value="NZ_JBAPLU010000035.1"/>
</dbReference>
<keyword evidence="3" id="KW-1185">Reference proteome</keyword>
<name>A0ABU8DZ35_9ACTN</name>
<proteinExistence type="predicted"/>
<sequence length="430" mass="46467">MAGWRDEHWPASDLTMIPQRERRSGHYRAYVPDPLGGRPLRVDPALADLASDAEKAVRSVATEPGATGLEGLSRFLLRSEAIASSLIEGVAPGAQQVALAELAQVEDLHGFSEQARLVANNITVLGDAAGRLAHAEHVTLPDIDALHRALLPDEKHHGIRRVQNWIGRSSYHPLDAAFVPPPPDLAPPMIDDLVQYMNGSIHAPLIQAALVHAQFETIHPFTDGNGRVGRALIHTVLTRRGLTSESVLPISLVLATLSDHYIGGLTSYRYDGPADTDAAHRGVDGWLRVFLEASIVAAEQARLVSTDVLQLTYEWDARVRSSRSDRGLRGAPRADSVSARLLARLPEAPVVTLSTVQRILDVSDVAARAGLDELTAAGVLTRKKLGANIVGFVAKEVFDVLGHAERQLASTQFDTRAIPPSRPVPARRDS</sequence>
<dbReference type="Proteomes" id="UP001361570">
    <property type="component" value="Unassembled WGS sequence"/>
</dbReference>
<feature type="domain" description="Fido" evidence="1">
    <location>
        <begin position="138"/>
        <end position="292"/>
    </location>
</feature>
<dbReference type="InterPro" id="IPR036597">
    <property type="entry name" value="Fido-like_dom_sf"/>
</dbReference>
<organism evidence="2 3">
    <name type="scientific">Klenkia sesuvii</name>
    <dbReference type="NCBI Taxonomy" id="3103137"/>
    <lineage>
        <taxon>Bacteria</taxon>
        <taxon>Bacillati</taxon>
        <taxon>Actinomycetota</taxon>
        <taxon>Actinomycetes</taxon>
        <taxon>Geodermatophilales</taxon>
        <taxon>Geodermatophilaceae</taxon>
        <taxon>Klenkia</taxon>
    </lineage>
</organism>
<gene>
    <name evidence="2" type="ORF">TEK04_20445</name>
</gene>
<evidence type="ECO:0000313" key="2">
    <source>
        <dbReference type="EMBL" id="MEI4274101.1"/>
    </source>
</evidence>